<dbReference type="GO" id="GO:0003964">
    <property type="term" value="F:RNA-directed DNA polymerase activity"/>
    <property type="evidence" value="ECO:0007669"/>
    <property type="project" value="UniProtKB-KW"/>
</dbReference>
<evidence type="ECO:0000313" key="1">
    <source>
        <dbReference type="EMBL" id="RNA17163.1"/>
    </source>
</evidence>
<keyword evidence="1" id="KW-0808">Transferase</keyword>
<keyword evidence="1" id="KW-0695">RNA-directed DNA polymerase</keyword>
<organism evidence="1 2">
    <name type="scientific">Brachionus plicatilis</name>
    <name type="common">Marine rotifer</name>
    <name type="synonym">Brachionus muelleri</name>
    <dbReference type="NCBI Taxonomy" id="10195"/>
    <lineage>
        <taxon>Eukaryota</taxon>
        <taxon>Metazoa</taxon>
        <taxon>Spiralia</taxon>
        <taxon>Gnathifera</taxon>
        <taxon>Rotifera</taxon>
        <taxon>Eurotatoria</taxon>
        <taxon>Monogononta</taxon>
        <taxon>Pseudotrocha</taxon>
        <taxon>Ploima</taxon>
        <taxon>Brachionidae</taxon>
        <taxon>Brachionus</taxon>
    </lineage>
</organism>
<gene>
    <name evidence="1" type="ORF">BpHYR1_021170</name>
</gene>
<dbReference type="Proteomes" id="UP000276133">
    <property type="component" value="Unassembled WGS sequence"/>
</dbReference>
<sequence>MRKTTKPKQKWLTSDIKQLTKAKYKLWNQIRSILKSKPVPNDLKDQYKRITKETKIQVKKAVTSYEKTKIRKAKSNPKLLYDYINEQKKCKDSIRSLTSDTGEVIADKLEIANCLNAQFYKLFDYHNAKLVDLTLPTAFPLQDILERSSQIPHNYLDQFEVNDHILLVSNFYYTIKYCFRLTFSFQKILSDFQFFLPMEQHKLRTIHFAKAINS</sequence>
<proteinExistence type="predicted"/>
<keyword evidence="2" id="KW-1185">Reference proteome</keyword>
<dbReference type="EMBL" id="REGN01004517">
    <property type="protein sequence ID" value="RNA17163.1"/>
    <property type="molecule type" value="Genomic_DNA"/>
</dbReference>
<evidence type="ECO:0000313" key="2">
    <source>
        <dbReference type="Proteomes" id="UP000276133"/>
    </source>
</evidence>
<comment type="caution">
    <text evidence="1">The sequence shown here is derived from an EMBL/GenBank/DDBJ whole genome shotgun (WGS) entry which is preliminary data.</text>
</comment>
<accession>A0A3M7R0T3</accession>
<reference evidence="1 2" key="1">
    <citation type="journal article" date="2018" name="Sci. Rep.">
        <title>Genomic signatures of local adaptation to the degree of environmental predictability in rotifers.</title>
        <authorList>
            <person name="Franch-Gras L."/>
            <person name="Hahn C."/>
            <person name="Garcia-Roger E.M."/>
            <person name="Carmona M.J."/>
            <person name="Serra M."/>
            <person name="Gomez A."/>
        </authorList>
    </citation>
    <scope>NUCLEOTIDE SEQUENCE [LARGE SCALE GENOMIC DNA]</scope>
    <source>
        <strain evidence="1">HYR1</strain>
    </source>
</reference>
<dbReference type="AlphaFoldDB" id="A0A3M7R0T3"/>
<protein>
    <submittedName>
        <fullName evidence="1">RNA-directed DNA polymerase from mobile element jockey-like</fullName>
    </submittedName>
</protein>
<keyword evidence="1" id="KW-0548">Nucleotidyltransferase</keyword>
<dbReference type="OrthoDB" id="5981812at2759"/>
<name>A0A3M7R0T3_BRAPC</name>